<comment type="catalytic activity">
    <reaction evidence="8">
        <text>(sulfur carrier)-H + L-cysteine = (sulfur carrier)-SH + L-alanine</text>
        <dbReference type="Rhea" id="RHEA:43892"/>
        <dbReference type="Rhea" id="RHEA-COMP:14737"/>
        <dbReference type="Rhea" id="RHEA-COMP:14739"/>
        <dbReference type="ChEBI" id="CHEBI:29917"/>
        <dbReference type="ChEBI" id="CHEBI:35235"/>
        <dbReference type="ChEBI" id="CHEBI:57972"/>
        <dbReference type="ChEBI" id="CHEBI:64428"/>
        <dbReference type="EC" id="2.8.1.7"/>
    </reaction>
</comment>
<dbReference type="RefSeq" id="WP_272737221.1">
    <property type="nucleotide sequence ID" value="NZ_CP116942.1"/>
</dbReference>
<dbReference type="InterPro" id="IPR015424">
    <property type="entry name" value="PyrdxlP-dep_Trfase"/>
</dbReference>
<gene>
    <name evidence="10" type="ORF">PO878_03050</name>
</gene>
<dbReference type="PANTHER" id="PTHR11601">
    <property type="entry name" value="CYSTEINE DESULFURYLASE FAMILY MEMBER"/>
    <property type="match status" value="1"/>
</dbReference>
<comment type="cofactor">
    <cofactor evidence="1">
        <name>pyridoxal 5'-phosphate</name>
        <dbReference type="ChEBI" id="CHEBI:597326"/>
    </cofactor>
</comment>
<keyword evidence="11" id="KW-1185">Reference proteome</keyword>
<dbReference type="SUPFAM" id="SSF53383">
    <property type="entry name" value="PLP-dependent transferases"/>
    <property type="match status" value="1"/>
</dbReference>
<dbReference type="Gene3D" id="3.90.1150.10">
    <property type="entry name" value="Aspartate Aminotransferase, domain 1"/>
    <property type="match status" value="1"/>
</dbReference>
<evidence type="ECO:0000313" key="10">
    <source>
        <dbReference type="EMBL" id="WCO67700.1"/>
    </source>
</evidence>
<dbReference type="PIRSF" id="PIRSF005572">
    <property type="entry name" value="NifS"/>
    <property type="match status" value="1"/>
</dbReference>
<evidence type="ECO:0000256" key="3">
    <source>
        <dbReference type="ARBA" id="ARBA00022679"/>
    </source>
</evidence>
<dbReference type="PANTHER" id="PTHR11601:SF34">
    <property type="entry name" value="CYSTEINE DESULFURASE"/>
    <property type="match status" value="1"/>
</dbReference>
<name>A0AAE9Y6A3_9ACTN</name>
<evidence type="ECO:0000313" key="11">
    <source>
        <dbReference type="Proteomes" id="UP001216390"/>
    </source>
</evidence>
<organism evidence="10 11">
    <name type="scientific">Iamia majanohamensis</name>
    <dbReference type="NCBI Taxonomy" id="467976"/>
    <lineage>
        <taxon>Bacteria</taxon>
        <taxon>Bacillati</taxon>
        <taxon>Actinomycetota</taxon>
        <taxon>Acidimicrobiia</taxon>
        <taxon>Acidimicrobiales</taxon>
        <taxon>Iamiaceae</taxon>
        <taxon>Iamia</taxon>
    </lineage>
</organism>
<dbReference type="InterPro" id="IPR016454">
    <property type="entry name" value="Cysteine_dSase"/>
</dbReference>
<dbReference type="GO" id="GO:0046872">
    <property type="term" value="F:metal ion binding"/>
    <property type="evidence" value="ECO:0007669"/>
    <property type="project" value="UniProtKB-KW"/>
</dbReference>
<evidence type="ECO:0000256" key="2">
    <source>
        <dbReference type="ARBA" id="ARBA00006490"/>
    </source>
</evidence>
<evidence type="ECO:0000256" key="5">
    <source>
        <dbReference type="ARBA" id="ARBA00022898"/>
    </source>
</evidence>
<dbReference type="InterPro" id="IPR015422">
    <property type="entry name" value="PyrdxlP-dep_Trfase_small"/>
</dbReference>
<keyword evidence="7" id="KW-0411">Iron-sulfur</keyword>
<protein>
    <submittedName>
        <fullName evidence="10">Cysteine desulfurase family protein</fullName>
    </submittedName>
</protein>
<dbReference type="InterPro" id="IPR015421">
    <property type="entry name" value="PyrdxlP-dep_Trfase_major"/>
</dbReference>
<evidence type="ECO:0000256" key="1">
    <source>
        <dbReference type="ARBA" id="ARBA00001933"/>
    </source>
</evidence>
<evidence type="ECO:0000259" key="9">
    <source>
        <dbReference type="Pfam" id="PF00266"/>
    </source>
</evidence>
<dbReference type="KEGG" id="ima:PO878_03050"/>
<evidence type="ECO:0000256" key="7">
    <source>
        <dbReference type="ARBA" id="ARBA00023014"/>
    </source>
</evidence>
<accession>A0AAE9Y6A3</accession>
<keyword evidence="3" id="KW-0808">Transferase</keyword>
<keyword evidence="4" id="KW-0479">Metal-binding</keyword>
<proteinExistence type="inferred from homology"/>
<feature type="domain" description="Aminotransferase class V" evidence="9">
    <location>
        <begin position="4"/>
        <end position="355"/>
    </location>
</feature>
<dbReference type="GO" id="GO:0031071">
    <property type="term" value="F:cysteine desulfurase activity"/>
    <property type="evidence" value="ECO:0007669"/>
    <property type="project" value="UniProtKB-EC"/>
</dbReference>
<dbReference type="Proteomes" id="UP001216390">
    <property type="component" value="Chromosome"/>
</dbReference>
<dbReference type="Gene3D" id="3.40.640.10">
    <property type="entry name" value="Type I PLP-dependent aspartate aminotransferase-like (Major domain)"/>
    <property type="match status" value="1"/>
</dbReference>
<reference evidence="10" key="1">
    <citation type="submission" date="2023-01" db="EMBL/GenBank/DDBJ databases">
        <title>The diversity of Class Acidimicrobiia in South China Sea sediment environments and the proposal of Iamia marina sp. nov., a novel species of the genus Iamia.</title>
        <authorList>
            <person name="He Y."/>
            <person name="Tian X."/>
        </authorList>
    </citation>
    <scope>NUCLEOTIDE SEQUENCE</scope>
    <source>
        <strain evidence="10">DSM 19957</strain>
    </source>
</reference>
<evidence type="ECO:0000256" key="8">
    <source>
        <dbReference type="ARBA" id="ARBA00050776"/>
    </source>
</evidence>
<dbReference type="AlphaFoldDB" id="A0AAE9Y6A3"/>
<evidence type="ECO:0000256" key="6">
    <source>
        <dbReference type="ARBA" id="ARBA00023004"/>
    </source>
</evidence>
<sequence>MTRHYLDHASTSPLRPEARRALVDALGAEGGDPGRLHAEGLEARVRLETAREQVAGLLGARPREVVLTSGATESITAACWGAAGRGDHQVLTAVEHSAVTAAAGRHGEVTVVGVDGLGRVDPDAVRAALRPDTSVVHVQWGNHEVGTTQPVAAVVEAVRDHPALVHVDAAQAVGHVPVAFRELGADLLSVSGHKWGAPAGTGVLLVRRGLRLDPLLVGGDQERARRAGLEPVAALAGVGAAAAALTGPALAAEEAEARRLTDRVLDGVVDLDGVRVHGDPVERLPHLVCLGVDDVEPQAVLLGLDRAGVACHSGSACSSESLEPSPTLAAMGVDALRSLRVSVGWSTTDADVDALLGALPEVLAGLRALRR</sequence>
<evidence type="ECO:0000256" key="4">
    <source>
        <dbReference type="ARBA" id="ARBA00022723"/>
    </source>
</evidence>
<dbReference type="GO" id="GO:0051536">
    <property type="term" value="F:iron-sulfur cluster binding"/>
    <property type="evidence" value="ECO:0007669"/>
    <property type="project" value="UniProtKB-KW"/>
</dbReference>
<dbReference type="InterPro" id="IPR000192">
    <property type="entry name" value="Aminotrans_V_dom"/>
</dbReference>
<keyword evidence="5" id="KW-0663">Pyridoxal phosphate</keyword>
<dbReference type="EMBL" id="CP116942">
    <property type="protein sequence ID" value="WCO67700.1"/>
    <property type="molecule type" value="Genomic_DNA"/>
</dbReference>
<dbReference type="Pfam" id="PF00266">
    <property type="entry name" value="Aminotran_5"/>
    <property type="match status" value="1"/>
</dbReference>
<comment type="similarity">
    <text evidence="2">Belongs to the class-V pyridoxal-phosphate-dependent aminotransferase family. NifS/IscS subfamily.</text>
</comment>
<keyword evidence="6" id="KW-0408">Iron</keyword>